<dbReference type="PANTHER" id="PTHR11885">
    <property type="entry name" value="RIBOSOMAL PROTEIN S15P/S13E"/>
    <property type="match status" value="1"/>
</dbReference>
<dbReference type="Gene3D" id="4.10.860.130">
    <property type="match status" value="1"/>
</dbReference>
<gene>
    <name evidence="1" type="ORF">RFULGI_LOCUS13965</name>
</gene>
<keyword evidence="2" id="KW-1185">Reference proteome</keyword>
<dbReference type="InterPro" id="IPR023029">
    <property type="entry name" value="Ribosomal_uS15_arc_euk"/>
</dbReference>
<dbReference type="Proteomes" id="UP000789396">
    <property type="component" value="Unassembled WGS sequence"/>
</dbReference>
<dbReference type="EMBL" id="CAJVPZ010038790">
    <property type="protein sequence ID" value="CAG8756209.1"/>
    <property type="molecule type" value="Genomic_DNA"/>
</dbReference>
<reference evidence="1" key="1">
    <citation type="submission" date="2021-06" db="EMBL/GenBank/DDBJ databases">
        <authorList>
            <person name="Kallberg Y."/>
            <person name="Tangrot J."/>
            <person name="Rosling A."/>
        </authorList>
    </citation>
    <scope>NUCLEOTIDE SEQUENCE</scope>
    <source>
        <strain evidence="1">IN212</strain>
    </source>
</reference>
<protein>
    <submittedName>
        <fullName evidence="1">5406_t:CDS:1</fullName>
    </submittedName>
</protein>
<dbReference type="PANTHER" id="PTHR11885:SF6">
    <property type="entry name" value="SMALL RIBOSOMAL SUBUNIT PROTEIN US15"/>
    <property type="match status" value="1"/>
</dbReference>
<name>A0A9N9NP03_9GLOM</name>
<organism evidence="1 2">
    <name type="scientific">Racocetra fulgida</name>
    <dbReference type="NCBI Taxonomy" id="60492"/>
    <lineage>
        <taxon>Eukaryota</taxon>
        <taxon>Fungi</taxon>
        <taxon>Fungi incertae sedis</taxon>
        <taxon>Mucoromycota</taxon>
        <taxon>Glomeromycotina</taxon>
        <taxon>Glomeromycetes</taxon>
        <taxon>Diversisporales</taxon>
        <taxon>Gigasporaceae</taxon>
        <taxon>Racocetra</taxon>
    </lineage>
</organism>
<dbReference type="GO" id="GO:0022627">
    <property type="term" value="C:cytosolic small ribosomal subunit"/>
    <property type="evidence" value="ECO:0007669"/>
    <property type="project" value="TreeGrafter"/>
</dbReference>
<dbReference type="AlphaFoldDB" id="A0A9N9NP03"/>
<dbReference type="GO" id="GO:0005730">
    <property type="term" value="C:nucleolus"/>
    <property type="evidence" value="ECO:0007669"/>
    <property type="project" value="TreeGrafter"/>
</dbReference>
<accession>A0A9N9NP03</accession>
<comment type="caution">
    <text evidence="1">The sequence shown here is derived from an EMBL/GenBank/DDBJ whole genome shotgun (WGS) entry which is preliminary data.</text>
</comment>
<dbReference type="OrthoDB" id="2406411at2759"/>
<sequence>NTKSELNYVDPNLRQEDFLSIFNKIASSIEDGTNLFSEDDLFSVLKELTEDNATDSSEELEDLVSENLLNLKVKNFISLSSKLESNESLNMSEDIIHGNKNFDVNDLISDTVNITSFRYISSSRVNITPKNICEQILNLAKKDMTPSQIAVNLQGMYNIRPTRNITVNKILRILMCY</sequence>
<feature type="non-terminal residue" evidence="1">
    <location>
        <position position="1"/>
    </location>
</feature>
<evidence type="ECO:0000313" key="1">
    <source>
        <dbReference type="EMBL" id="CAG8756209.1"/>
    </source>
</evidence>
<feature type="non-terminal residue" evidence="1">
    <location>
        <position position="177"/>
    </location>
</feature>
<proteinExistence type="predicted"/>
<evidence type="ECO:0000313" key="2">
    <source>
        <dbReference type="Proteomes" id="UP000789396"/>
    </source>
</evidence>
<dbReference type="GO" id="GO:0003735">
    <property type="term" value="F:structural constituent of ribosome"/>
    <property type="evidence" value="ECO:0007669"/>
    <property type="project" value="TreeGrafter"/>
</dbReference>
<dbReference type="GO" id="GO:0070181">
    <property type="term" value="F:small ribosomal subunit rRNA binding"/>
    <property type="evidence" value="ECO:0007669"/>
    <property type="project" value="TreeGrafter"/>
</dbReference>